<dbReference type="PANTHER" id="PTHR43764:SF1">
    <property type="entry name" value="MOLYBDOPTERIN MOLYBDOTRANSFERASE"/>
    <property type="match status" value="1"/>
</dbReference>
<dbReference type="UniPathway" id="UPA00344"/>
<evidence type="ECO:0000313" key="6">
    <source>
        <dbReference type="Proteomes" id="UP000031386"/>
    </source>
</evidence>
<dbReference type="InterPro" id="IPR001453">
    <property type="entry name" value="MoaB/Mog_dom"/>
</dbReference>
<sequence length="163" mass="17748">MFTAYVITVSDKGSIGERVDTSGEVIVEILKENNYEVLDKIIIPDDQATIEKKLKYASDVLGANLILTTGGTGFSKRDVTPEATLNVATKNAFGICDSIRQYSLTITKRAMLSRAVSVIRNESLIINLPGSPKAVRESLEYIIDSVEHGLQILLGTATECARK</sequence>
<dbReference type="RefSeq" id="WP_041954353.1">
    <property type="nucleotide sequence ID" value="NZ_CP009761.1"/>
</dbReference>
<dbReference type="NCBIfam" id="TIGR00177">
    <property type="entry name" value="molyb_syn"/>
    <property type="match status" value="1"/>
</dbReference>
<dbReference type="AlphaFoldDB" id="A0A0B4S2K7"/>
<dbReference type="Proteomes" id="UP000031386">
    <property type="component" value="Chromosome"/>
</dbReference>
<dbReference type="GO" id="GO:0006777">
    <property type="term" value="P:Mo-molybdopterin cofactor biosynthetic process"/>
    <property type="evidence" value="ECO:0007669"/>
    <property type="project" value="UniProtKB-KW"/>
</dbReference>
<evidence type="ECO:0000256" key="2">
    <source>
        <dbReference type="ARBA" id="ARBA00005046"/>
    </source>
</evidence>
<dbReference type="STRING" id="33033.NW74_05710"/>
<reference evidence="5 6" key="1">
    <citation type="submission" date="2014-10" db="EMBL/GenBank/DDBJ databases">
        <title>Complete genome sequence of Parvimonas micra KCOM 1535 (= ChDC B708).</title>
        <authorList>
            <person name="Kook J.-K."/>
            <person name="Park S.-N."/>
            <person name="Lim Y.K."/>
            <person name="Roh H."/>
        </authorList>
    </citation>
    <scope>NUCLEOTIDE SEQUENCE [LARGE SCALE GENOMIC DNA]</scope>
    <source>
        <strain evidence="6">KCOM 1535 / ChDC B708</strain>
    </source>
</reference>
<feature type="domain" description="MoaB/Mog" evidence="4">
    <location>
        <begin position="5"/>
        <end position="149"/>
    </location>
</feature>
<dbReference type="SUPFAM" id="SSF53218">
    <property type="entry name" value="Molybdenum cofactor biosynthesis proteins"/>
    <property type="match status" value="1"/>
</dbReference>
<dbReference type="Pfam" id="PF00994">
    <property type="entry name" value="MoCF_biosynth"/>
    <property type="match status" value="1"/>
</dbReference>
<comment type="function">
    <text evidence="1">May be involved in the biosynthesis of molybdopterin.</text>
</comment>
<dbReference type="EMBL" id="CP009761">
    <property type="protein sequence ID" value="AIZ36866.1"/>
    <property type="molecule type" value="Genomic_DNA"/>
</dbReference>
<accession>A0A0B4S2K7</accession>
<dbReference type="InterPro" id="IPR036425">
    <property type="entry name" value="MoaB/Mog-like_dom_sf"/>
</dbReference>
<dbReference type="PANTHER" id="PTHR43764">
    <property type="entry name" value="MOLYBDENUM COFACTOR BIOSYNTHESIS"/>
    <property type="match status" value="1"/>
</dbReference>
<organism evidence="5 6">
    <name type="scientific">Parvimonas micra</name>
    <dbReference type="NCBI Taxonomy" id="33033"/>
    <lineage>
        <taxon>Bacteria</taxon>
        <taxon>Bacillati</taxon>
        <taxon>Bacillota</taxon>
        <taxon>Tissierellia</taxon>
        <taxon>Tissierellales</taxon>
        <taxon>Peptoniphilaceae</taxon>
        <taxon>Parvimonas</taxon>
    </lineage>
</organism>
<dbReference type="PROSITE" id="PS01078">
    <property type="entry name" value="MOCF_BIOSYNTHESIS_1"/>
    <property type="match status" value="1"/>
</dbReference>
<evidence type="ECO:0000313" key="5">
    <source>
        <dbReference type="EMBL" id="AIZ36866.1"/>
    </source>
</evidence>
<keyword evidence="3" id="KW-0501">Molybdenum cofactor biosynthesis</keyword>
<dbReference type="InterPro" id="IPR051920">
    <property type="entry name" value="MPT_Adenylyltrnsfr/MoaC-Rel"/>
</dbReference>
<evidence type="ECO:0000259" key="4">
    <source>
        <dbReference type="SMART" id="SM00852"/>
    </source>
</evidence>
<dbReference type="InterPro" id="IPR008284">
    <property type="entry name" value="MoCF_biosynth_CS"/>
</dbReference>
<dbReference type="KEGG" id="pmic:NW74_05710"/>
<dbReference type="OrthoDB" id="9784492at2"/>
<keyword evidence="6" id="KW-1185">Reference proteome</keyword>
<dbReference type="SMART" id="SM00852">
    <property type="entry name" value="MoCF_biosynth"/>
    <property type="match status" value="1"/>
</dbReference>
<gene>
    <name evidence="5" type="ORF">NW74_05710</name>
</gene>
<evidence type="ECO:0000256" key="3">
    <source>
        <dbReference type="ARBA" id="ARBA00023150"/>
    </source>
</evidence>
<comment type="pathway">
    <text evidence="2">Cofactor biosynthesis; molybdopterin biosynthesis.</text>
</comment>
<proteinExistence type="predicted"/>
<protein>
    <submittedName>
        <fullName evidence="5">Cytoplasmic protein</fullName>
    </submittedName>
</protein>
<evidence type="ECO:0000256" key="1">
    <source>
        <dbReference type="ARBA" id="ARBA00003487"/>
    </source>
</evidence>
<dbReference type="Gene3D" id="3.40.980.10">
    <property type="entry name" value="MoaB/Mog-like domain"/>
    <property type="match status" value="1"/>
</dbReference>
<dbReference type="CDD" id="cd00886">
    <property type="entry name" value="MogA_MoaB"/>
    <property type="match status" value="1"/>
</dbReference>
<name>A0A0B4S2K7_9FIRM</name>